<reference evidence="16 17" key="1">
    <citation type="submission" date="2023-04" db="EMBL/GenBank/DDBJ databases">
        <authorList>
            <person name="Hsu D."/>
        </authorList>
    </citation>
    <scope>NUCLEOTIDE SEQUENCE [LARGE SCALE GENOMIC DNA]</scope>
    <source>
        <strain evidence="16 17">MK1</strain>
    </source>
</reference>
<dbReference type="PANTHER" id="PTHR22749:SF6">
    <property type="entry name" value="RIBOFLAVIN KINASE"/>
    <property type="match status" value="1"/>
</dbReference>
<dbReference type="PIRSF" id="PIRSF004491">
    <property type="entry name" value="FAD_Synth"/>
    <property type="match status" value="1"/>
</dbReference>
<dbReference type="SMART" id="SM00904">
    <property type="entry name" value="Flavokinase"/>
    <property type="match status" value="1"/>
</dbReference>
<dbReference type="NCBIfam" id="TIGR00083">
    <property type="entry name" value="ribF"/>
    <property type="match status" value="1"/>
</dbReference>
<dbReference type="GO" id="GO:0005524">
    <property type="term" value="F:ATP binding"/>
    <property type="evidence" value="ECO:0007669"/>
    <property type="project" value="UniProtKB-UniRule"/>
</dbReference>
<comment type="similarity">
    <text evidence="14">Belongs to the ribF family.</text>
</comment>
<evidence type="ECO:0000256" key="7">
    <source>
        <dbReference type="ARBA" id="ARBA00022741"/>
    </source>
</evidence>
<dbReference type="InterPro" id="IPR015864">
    <property type="entry name" value="FAD_synthase"/>
</dbReference>
<dbReference type="EC" id="2.7.7.2" evidence="14"/>
<comment type="catalytic activity">
    <reaction evidence="12 14">
        <text>riboflavin + ATP = FMN + ADP + H(+)</text>
        <dbReference type="Rhea" id="RHEA:14357"/>
        <dbReference type="ChEBI" id="CHEBI:15378"/>
        <dbReference type="ChEBI" id="CHEBI:30616"/>
        <dbReference type="ChEBI" id="CHEBI:57986"/>
        <dbReference type="ChEBI" id="CHEBI:58210"/>
        <dbReference type="ChEBI" id="CHEBI:456216"/>
        <dbReference type="EC" id="2.7.1.26"/>
    </reaction>
</comment>
<dbReference type="KEGG" id="dbc:MFMK1_002094"/>
<keyword evidence="9 14" id="KW-0274">FAD</keyword>
<protein>
    <recommendedName>
        <fullName evidence="14">Riboflavin biosynthesis protein</fullName>
    </recommendedName>
    <domain>
        <recommendedName>
            <fullName evidence="14">Riboflavin kinase</fullName>
            <ecNumber evidence="14">2.7.1.26</ecNumber>
        </recommendedName>
        <alternativeName>
            <fullName evidence="14">Flavokinase</fullName>
        </alternativeName>
    </domain>
    <domain>
        <recommendedName>
            <fullName evidence="14">FMN adenylyltransferase</fullName>
            <ecNumber evidence="14">2.7.7.2</ecNumber>
        </recommendedName>
        <alternativeName>
            <fullName evidence="14">FAD pyrophosphorylase</fullName>
        </alternativeName>
        <alternativeName>
            <fullName evidence="14">FAD synthase</fullName>
        </alternativeName>
    </domain>
</protein>
<evidence type="ECO:0000256" key="10">
    <source>
        <dbReference type="ARBA" id="ARBA00022840"/>
    </source>
</evidence>
<dbReference type="SUPFAM" id="SSF82114">
    <property type="entry name" value="Riboflavin kinase-like"/>
    <property type="match status" value="1"/>
</dbReference>
<dbReference type="InterPro" id="IPR014729">
    <property type="entry name" value="Rossmann-like_a/b/a_fold"/>
</dbReference>
<evidence type="ECO:0000259" key="15">
    <source>
        <dbReference type="SMART" id="SM00904"/>
    </source>
</evidence>
<dbReference type="Gene3D" id="2.40.30.30">
    <property type="entry name" value="Riboflavin kinase-like"/>
    <property type="match status" value="1"/>
</dbReference>
<evidence type="ECO:0000256" key="4">
    <source>
        <dbReference type="ARBA" id="ARBA00022643"/>
    </source>
</evidence>
<gene>
    <name evidence="16" type="ORF">MFMK1_002094</name>
</gene>
<comment type="pathway">
    <text evidence="1 14">Cofactor biosynthesis; FAD biosynthesis; FAD from FMN: step 1/1.</text>
</comment>
<evidence type="ECO:0000256" key="11">
    <source>
        <dbReference type="ARBA" id="ARBA00023268"/>
    </source>
</evidence>
<dbReference type="SUPFAM" id="SSF52374">
    <property type="entry name" value="Nucleotidylyl transferase"/>
    <property type="match status" value="1"/>
</dbReference>
<dbReference type="GO" id="GO:0006747">
    <property type="term" value="P:FAD biosynthetic process"/>
    <property type="evidence" value="ECO:0007669"/>
    <property type="project" value="UniProtKB-UniRule"/>
</dbReference>
<keyword evidence="3 14" id="KW-0285">Flavoprotein</keyword>
<evidence type="ECO:0000256" key="6">
    <source>
        <dbReference type="ARBA" id="ARBA00022695"/>
    </source>
</evidence>
<dbReference type="EMBL" id="CP121694">
    <property type="protein sequence ID" value="WRO22269.1"/>
    <property type="molecule type" value="Genomic_DNA"/>
</dbReference>
<dbReference type="EC" id="2.7.1.26" evidence="14"/>
<evidence type="ECO:0000256" key="9">
    <source>
        <dbReference type="ARBA" id="ARBA00022827"/>
    </source>
</evidence>
<evidence type="ECO:0000256" key="2">
    <source>
        <dbReference type="ARBA" id="ARBA00005201"/>
    </source>
</evidence>
<keyword evidence="5 14" id="KW-0808">Transferase</keyword>
<sequence>MDLIKINQETYLTHRSVLAIGNFDGVHLGHKQLISEAVSKARQKGITSAVLTFRPHPRQVLVPDDSPALLTDDDLKRALISRLEPDMLLEIPFTSQFSKVSPERFVEEYLVSRFKVAAVFIGYNYSFGAMGKGTSKMLEQLGQYYGFSVFTIPPVKVDGHVVSSSLVRDQLINGDVQQANEYLGHPYIIKGIVKDGEKMGRKIGFPTANIDTDRMQVIIPSGVYMVRAYCSDIIRTGVMNIGNCPTFDRDKVSVEVHLLDFEGDLYGQIMEVEVLQRLRGERAFSGVDQLVRQIGKDISQVRQVIKDNVTLLDNGC</sequence>
<evidence type="ECO:0000313" key="17">
    <source>
        <dbReference type="Proteomes" id="UP001329915"/>
    </source>
</evidence>
<dbReference type="NCBIfam" id="NF004160">
    <property type="entry name" value="PRK05627.1-3"/>
    <property type="match status" value="1"/>
</dbReference>
<feature type="domain" description="Riboflavin kinase" evidence="15">
    <location>
        <begin position="182"/>
        <end position="306"/>
    </location>
</feature>
<keyword evidence="10 14" id="KW-0067">ATP-binding</keyword>
<dbReference type="AlphaFoldDB" id="A0AAU0UNA0"/>
<keyword evidence="8 14" id="KW-0418">Kinase</keyword>
<dbReference type="GO" id="GO:0009398">
    <property type="term" value="P:FMN biosynthetic process"/>
    <property type="evidence" value="ECO:0007669"/>
    <property type="project" value="UniProtKB-UniRule"/>
</dbReference>
<name>A0AAU0UNA0_9FIRM</name>
<proteinExistence type="inferred from homology"/>
<dbReference type="RefSeq" id="WP_366921684.1">
    <property type="nucleotide sequence ID" value="NZ_CP121694.1"/>
</dbReference>
<dbReference type="InterPro" id="IPR023465">
    <property type="entry name" value="Riboflavin_kinase_dom_sf"/>
</dbReference>
<dbReference type="Pfam" id="PF01687">
    <property type="entry name" value="Flavokinase"/>
    <property type="match status" value="1"/>
</dbReference>
<evidence type="ECO:0000256" key="5">
    <source>
        <dbReference type="ARBA" id="ARBA00022679"/>
    </source>
</evidence>
<dbReference type="PANTHER" id="PTHR22749">
    <property type="entry name" value="RIBOFLAVIN KINASE/FMN ADENYLYLTRANSFERASE"/>
    <property type="match status" value="1"/>
</dbReference>
<dbReference type="Pfam" id="PF06574">
    <property type="entry name" value="FAD_syn"/>
    <property type="match status" value="1"/>
</dbReference>
<dbReference type="GO" id="GO:0003919">
    <property type="term" value="F:FMN adenylyltransferase activity"/>
    <property type="evidence" value="ECO:0007669"/>
    <property type="project" value="UniProtKB-UniRule"/>
</dbReference>
<organism evidence="16 17">
    <name type="scientific">Metallumcola ferriviriculae</name>
    <dbReference type="NCBI Taxonomy" id="3039180"/>
    <lineage>
        <taxon>Bacteria</taxon>
        <taxon>Bacillati</taxon>
        <taxon>Bacillota</taxon>
        <taxon>Clostridia</taxon>
        <taxon>Neomoorellales</taxon>
        <taxon>Desulfitibacteraceae</taxon>
        <taxon>Metallumcola</taxon>
    </lineage>
</organism>
<dbReference type="GO" id="GO:0009231">
    <property type="term" value="P:riboflavin biosynthetic process"/>
    <property type="evidence" value="ECO:0007669"/>
    <property type="project" value="InterPro"/>
</dbReference>
<dbReference type="GO" id="GO:0008531">
    <property type="term" value="F:riboflavin kinase activity"/>
    <property type="evidence" value="ECO:0007669"/>
    <property type="project" value="UniProtKB-UniRule"/>
</dbReference>
<dbReference type="CDD" id="cd02064">
    <property type="entry name" value="FAD_synthetase_N"/>
    <property type="match status" value="1"/>
</dbReference>
<accession>A0AAU0UNA0</accession>
<comment type="catalytic activity">
    <reaction evidence="13 14">
        <text>FMN + ATP + H(+) = FAD + diphosphate</text>
        <dbReference type="Rhea" id="RHEA:17237"/>
        <dbReference type="ChEBI" id="CHEBI:15378"/>
        <dbReference type="ChEBI" id="CHEBI:30616"/>
        <dbReference type="ChEBI" id="CHEBI:33019"/>
        <dbReference type="ChEBI" id="CHEBI:57692"/>
        <dbReference type="ChEBI" id="CHEBI:58210"/>
        <dbReference type="EC" id="2.7.7.2"/>
    </reaction>
</comment>
<dbReference type="InterPro" id="IPR015865">
    <property type="entry name" value="Riboflavin_kinase_bac/euk"/>
</dbReference>
<keyword evidence="4 14" id="KW-0288">FMN</keyword>
<dbReference type="InterPro" id="IPR023468">
    <property type="entry name" value="Riboflavin_kinase"/>
</dbReference>
<dbReference type="Gene3D" id="3.40.50.620">
    <property type="entry name" value="HUPs"/>
    <property type="match status" value="1"/>
</dbReference>
<keyword evidence="6 14" id="KW-0548">Nucleotidyltransferase</keyword>
<comment type="pathway">
    <text evidence="2 14">Cofactor biosynthesis; FMN biosynthesis; FMN from riboflavin (ATP route): step 1/1.</text>
</comment>
<keyword evidence="17" id="KW-1185">Reference proteome</keyword>
<evidence type="ECO:0000256" key="14">
    <source>
        <dbReference type="PIRNR" id="PIRNR004491"/>
    </source>
</evidence>
<evidence type="ECO:0000256" key="3">
    <source>
        <dbReference type="ARBA" id="ARBA00022630"/>
    </source>
</evidence>
<evidence type="ECO:0000256" key="13">
    <source>
        <dbReference type="ARBA" id="ARBA00049494"/>
    </source>
</evidence>
<keyword evidence="7 14" id="KW-0547">Nucleotide-binding</keyword>
<dbReference type="NCBIfam" id="NF004162">
    <property type="entry name" value="PRK05627.1-5"/>
    <property type="match status" value="1"/>
</dbReference>
<evidence type="ECO:0000256" key="1">
    <source>
        <dbReference type="ARBA" id="ARBA00004726"/>
    </source>
</evidence>
<dbReference type="FunFam" id="3.40.50.620:FF:000021">
    <property type="entry name" value="Riboflavin biosynthesis protein"/>
    <property type="match status" value="1"/>
</dbReference>
<dbReference type="Proteomes" id="UP001329915">
    <property type="component" value="Chromosome"/>
</dbReference>
<keyword evidence="11" id="KW-0511">Multifunctional enzyme</keyword>
<dbReference type="InterPro" id="IPR002606">
    <property type="entry name" value="Riboflavin_kinase_bac"/>
</dbReference>
<evidence type="ECO:0000256" key="8">
    <source>
        <dbReference type="ARBA" id="ARBA00022777"/>
    </source>
</evidence>
<evidence type="ECO:0000256" key="12">
    <source>
        <dbReference type="ARBA" id="ARBA00047880"/>
    </source>
</evidence>
<evidence type="ECO:0000313" key="16">
    <source>
        <dbReference type="EMBL" id="WRO22269.1"/>
    </source>
</evidence>